<organism evidence="3 4">
    <name type="scientific">Microbacterium barkeri</name>
    <dbReference type="NCBI Taxonomy" id="33917"/>
    <lineage>
        <taxon>Bacteria</taxon>
        <taxon>Bacillati</taxon>
        <taxon>Actinomycetota</taxon>
        <taxon>Actinomycetes</taxon>
        <taxon>Micrococcales</taxon>
        <taxon>Microbacteriaceae</taxon>
        <taxon>Microbacterium</taxon>
    </lineage>
</organism>
<feature type="transmembrane region" description="Helical" evidence="1">
    <location>
        <begin position="62"/>
        <end position="86"/>
    </location>
</feature>
<accession>A0A9W6H3T9</accession>
<feature type="transmembrane region" description="Helical" evidence="1">
    <location>
        <begin position="199"/>
        <end position="219"/>
    </location>
</feature>
<evidence type="ECO:0000313" key="4">
    <source>
        <dbReference type="Proteomes" id="UP001142462"/>
    </source>
</evidence>
<dbReference type="RefSeq" id="WP_271173794.1">
    <property type="nucleotide sequence ID" value="NZ_BSEJ01000010.1"/>
</dbReference>
<proteinExistence type="predicted"/>
<evidence type="ECO:0000256" key="1">
    <source>
        <dbReference type="SAM" id="Phobius"/>
    </source>
</evidence>
<feature type="transmembrane region" description="Helical" evidence="1">
    <location>
        <begin position="143"/>
        <end position="164"/>
    </location>
</feature>
<name>A0A9W6H3T9_9MICO</name>
<evidence type="ECO:0000259" key="2">
    <source>
        <dbReference type="Pfam" id="PF07853"/>
    </source>
</evidence>
<feature type="transmembrane region" description="Helical" evidence="1">
    <location>
        <begin position="21"/>
        <end position="42"/>
    </location>
</feature>
<comment type="caution">
    <text evidence="3">The sequence shown here is derived from an EMBL/GenBank/DDBJ whole genome shotgun (WGS) entry which is preliminary data.</text>
</comment>
<sequence>MTASQYTGAEEALRRFRWVGLCVPLAVHLALALVQLAQVPALPDPAAIHWGAAGGPDGFGPAWTLPLLTALVGGGTTLLVAGLALVGARGGASGRTRRHGQRMSLRMLAAVIWWEVGLLGVGLSASVFAQVGLDDARDAPPVGWGMAAGFAVGVALGIAAWLVTIDPPHEEGERPRPVALATHERAVWARTASMAPAGIALLAVSAAAVIAIALVTASLDLAQSGALSGGTWITIAAAALVTFLVGVGCVFRVRVDEAGLTVRAPIGWPRVRISASDIRAVEVVLVNPMAEYGGWGWRCAVGSGWGVVLRAGEALRVTRANGKAFTVTVDDADTAAALLAGFAERARA</sequence>
<dbReference type="EMBL" id="BSEJ01000010">
    <property type="protein sequence ID" value="GLJ62101.1"/>
    <property type="molecule type" value="Genomic_DNA"/>
</dbReference>
<reference evidence="3" key="1">
    <citation type="journal article" date="2014" name="Int. J. Syst. Evol. Microbiol.">
        <title>Complete genome sequence of Corynebacterium casei LMG S-19264T (=DSM 44701T), isolated from a smear-ripened cheese.</title>
        <authorList>
            <consortium name="US DOE Joint Genome Institute (JGI-PGF)"/>
            <person name="Walter F."/>
            <person name="Albersmeier A."/>
            <person name="Kalinowski J."/>
            <person name="Ruckert C."/>
        </authorList>
    </citation>
    <scope>NUCLEOTIDE SEQUENCE</scope>
    <source>
        <strain evidence="3">VKM Ac-1020</strain>
    </source>
</reference>
<feature type="domain" description="DUF1648" evidence="2">
    <location>
        <begin position="30"/>
        <end position="69"/>
    </location>
</feature>
<reference evidence="3" key="2">
    <citation type="submission" date="2023-01" db="EMBL/GenBank/DDBJ databases">
        <authorList>
            <person name="Sun Q."/>
            <person name="Evtushenko L."/>
        </authorList>
    </citation>
    <scope>NUCLEOTIDE SEQUENCE</scope>
    <source>
        <strain evidence="3">VKM Ac-1020</strain>
    </source>
</reference>
<dbReference type="Pfam" id="PF07853">
    <property type="entry name" value="DUF1648"/>
    <property type="match status" value="1"/>
</dbReference>
<feature type="transmembrane region" description="Helical" evidence="1">
    <location>
        <begin position="107"/>
        <end position="131"/>
    </location>
</feature>
<protein>
    <recommendedName>
        <fullName evidence="2">DUF1648 domain-containing protein</fullName>
    </recommendedName>
</protein>
<dbReference type="InterPro" id="IPR012867">
    <property type="entry name" value="DUF1648"/>
</dbReference>
<keyword evidence="1" id="KW-0472">Membrane</keyword>
<keyword evidence="1" id="KW-1133">Transmembrane helix</keyword>
<dbReference type="Proteomes" id="UP001142462">
    <property type="component" value="Unassembled WGS sequence"/>
</dbReference>
<keyword evidence="1" id="KW-0812">Transmembrane</keyword>
<gene>
    <name evidence="3" type="ORF">GCM10017576_22310</name>
</gene>
<feature type="transmembrane region" description="Helical" evidence="1">
    <location>
        <begin position="231"/>
        <end position="253"/>
    </location>
</feature>
<evidence type="ECO:0000313" key="3">
    <source>
        <dbReference type="EMBL" id="GLJ62101.1"/>
    </source>
</evidence>
<dbReference type="AlphaFoldDB" id="A0A9W6H3T9"/>
<keyword evidence="4" id="KW-1185">Reference proteome</keyword>